<dbReference type="SUPFAM" id="SSF53448">
    <property type="entry name" value="Nucleotide-diphospho-sugar transferases"/>
    <property type="match status" value="1"/>
</dbReference>
<reference evidence="6 7" key="1">
    <citation type="submission" date="2015-04" db="EMBL/GenBank/DDBJ databases">
        <title>The complete genome sequence of the rumen methanogen Methanobrevibacter millerae SM9.</title>
        <authorList>
            <person name="Leahy S.C."/>
            <person name="Kelly W.J."/>
            <person name="Pacheco D.M."/>
            <person name="Li D."/>
            <person name="Altermann E."/>
            <person name="Attwood G.T."/>
        </authorList>
    </citation>
    <scope>NUCLEOTIDE SEQUENCE [LARGE SCALE GENOMIC DNA]</scope>
    <source>
        <strain evidence="6 7">SM9</strain>
    </source>
</reference>
<keyword evidence="4" id="KW-0812">Transmembrane</keyword>
<dbReference type="PANTHER" id="PTHR43179">
    <property type="entry name" value="RHAMNOSYLTRANSFERASE WBBL"/>
    <property type="match status" value="1"/>
</dbReference>
<dbReference type="InterPro" id="IPR029044">
    <property type="entry name" value="Nucleotide-diphossugar_trans"/>
</dbReference>
<proteinExistence type="inferred from homology"/>
<dbReference type="GeneID" id="26737215"/>
<protein>
    <submittedName>
        <fullName evidence="6">Glycosyl transferase GT2 family</fullName>
    </submittedName>
</protein>
<evidence type="ECO:0000259" key="5">
    <source>
        <dbReference type="Pfam" id="PF00535"/>
    </source>
</evidence>
<sequence length="318" mass="36486">MKVSVVTPNYNGVKFLENYFKSLNHDSEFIGEVIIIDNGSTDSSLDYIQNNSFNFPVVVIKNDENLGFAPAVNQGISKAKYDYVFSLNNDTEIQKDSIKSMVDLIRDENVFSVQAKMLQADNKKLIDDAGDEYNLLGWTKKIGENQDSDNYSQVNEIFSSCAGAALYKKCVFDEIGLFDDNYFAYMEDVDLAIRSQIYGYRNLLDPDAIVYHIGSATSGSRYNEFKVKIAARNNVWTVYKNLPIPLKIINFIFLFFGFLIKYLFFLRKGFGPTYLKGLKEGLNTKSKVNKVNFKKSNLKNYFRLEYKLIINTLKFLKK</sequence>
<name>A0A0U3EN37_9EURY</name>
<keyword evidence="2" id="KW-0328">Glycosyltransferase</keyword>
<gene>
    <name evidence="6" type="ORF">sm9_2257</name>
</gene>
<dbReference type="OrthoDB" id="46222at2157"/>
<dbReference type="GO" id="GO:0016757">
    <property type="term" value="F:glycosyltransferase activity"/>
    <property type="evidence" value="ECO:0007669"/>
    <property type="project" value="UniProtKB-KW"/>
</dbReference>
<keyword evidence="7" id="KW-1185">Reference proteome</keyword>
<feature type="transmembrane region" description="Helical" evidence="4">
    <location>
        <begin position="248"/>
        <end position="266"/>
    </location>
</feature>
<dbReference type="InterPro" id="IPR001173">
    <property type="entry name" value="Glyco_trans_2-like"/>
</dbReference>
<feature type="domain" description="Glycosyltransferase 2-like" evidence="5">
    <location>
        <begin position="4"/>
        <end position="139"/>
    </location>
</feature>
<evidence type="ECO:0000313" key="6">
    <source>
        <dbReference type="EMBL" id="ALT70013.1"/>
    </source>
</evidence>
<evidence type="ECO:0000256" key="2">
    <source>
        <dbReference type="ARBA" id="ARBA00022676"/>
    </source>
</evidence>
<evidence type="ECO:0000256" key="4">
    <source>
        <dbReference type="SAM" id="Phobius"/>
    </source>
</evidence>
<dbReference type="Gene3D" id="3.90.550.10">
    <property type="entry name" value="Spore Coat Polysaccharide Biosynthesis Protein SpsA, Chain A"/>
    <property type="match status" value="1"/>
</dbReference>
<accession>A0A0U3EN37</accession>
<evidence type="ECO:0000256" key="3">
    <source>
        <dbReference type="ARBA" id="ARBA00022679"/>
    </source>
</evidence>
<dbReference type="PANTHER" id="PTHR43179:SF12">
    <property type="entry name" value="GALACTOFURANOSYLTRANSFERASE GLFT2"/>
    <property type="match status" value="1"/>
</dbReference>
<organism evidence="6 7">
    <name type="scientific">Methanobrevibacter millerae</name>
    <dbReference type="NCBI Taxonomy" id="230361"/>
    <lineage>
        <taxon>Archaea</taxon>
        <taxon>Methanobacteriati</taxon>
        <taxon>Methanobacteriota</taxon>
        <taxon>Methanomada group</taxon>
        <taxon>Methanobacteria</taxon>
        <taxon>Methanobacteriales</taxon>
        <taxon>Methanobacteriaceae</taxon>
        <taxon>Methanobrevibacter</taxon>
    </lineage>
</organism>
<dbReference type="Proteomes" id="UP000067738">
    <property type="component" value="Chromosome"/>
</dbReference>
<evidence type="ECO:0000313" key="7">
    <source>
        <dbReference type="Proteomes" id="UP000067738"/>
    </source>
</evidence>
<evidence type="ECO:0000256" key="1">
    <source>
        <dbReference type="ARBA" id="ARBA00006739"/>
    </source>
</evidence>
<comment type="similarity">
    <text evidence="1">Belongs to the glycosyltransferase 2 family.</text>
</comment>
<dbReference type="CDD" id="cd04186">
    <property type="entry name" value="GT_2_like_c"/>
    <property type="match status" value="1"/>
</dbReference>
<dbReference type="AlphaFoldDB" id="A0A0U3EN37"/>
<dbReference type="KEGG" id="mmil:sm9_2257"/>
<keyword evidence="4" id="KW-1133">Transmembrane helix</keyword>
<dbReference type="PATRIC" id="fig|230361.4.peg.2330"/>
<dbReference type="EMBL" id="CP011266">
    <property type="protein sequence ID" value="ALT70013.1"/>
    <property type="molecule type" value="Genomic_DNA"/>
</dbReference>
<dbReference type="Pfam" id="PF00535">
    <property type="entry name" value="Glycos_transf_2"/>
    <property type="match status" value="1"/>
</dbReference>
<keyword evidence="3 6" id="KW-0808">Transferase</keyword>
<keyword evidence="4" id="KW-0472">Membrane</keyword>
<dbReference type="RefSeq" id="WP_058740364.1">
    <property type="nucleotide sequence ID" value="NZ_CP011266.1"/>
</dbReference>